<feature type="compositionally biased region" description="Basic and acidic residues" evidence="2">
    <location>
        <begin position="522"/>
        <end position="555"/>
    </location>
</feature>
<feature type="compositionally biased region" description="Basic and acidic residues" evidence="2">
    <location>
        <begin position="698"/>
        <end position="712"/>
    </location>
</feature>
<keyword evidence="1" id="KW-0175">Coiled coil</keyword>
<evidence type="ECO:0000256" key="1">
    <source>
        <dbReference type="SAM" id="Coils"/>
    </source>
</evidence>
<dbReference type="SUPFAM" id="SSF48464">
    <property type="entry name" value="ENTH/VHS domain"/>
    <property type="match status" value="1"/>
</dbReference>
<dbReference type="SMART" id="SM00582">
    <property type="entry name" value="RPR"/>
    <property type="match status" value="1"/>
</dbReference>
<feature type="compositionally biased region" description="Low complexity" evidence="2">
    <location>
        <begin position="1584"/>
        <end position="1593"/>
    </location>
</feature>
<sequence>MLSDMNHGRTCKTTEIVEEYVSSLQDLKTNSKPQINLLTILAEDYIEYASAIVEAVEAHLQKVRSEIKLPVLYLIDSIIKNVNGSYINLFSKNIVQTFCNVFEKVDESTRARMWKLRQTWSEIFPPNKLSALDVQVHSIDPAWPISSSPSSASAQSKSIIHVNPKFLSMQQKVQQPRRLTQASPRSSRVATTPKAPVVDTKLISDEQTREERMMREELLKKQKELVALQQKKLQILQEQKHLEKNRIHVKPDLIAADGTLKKPILTTVPCDTTKSSEKLPSSPVYVPEVPDEPKLISPSILPYDPRIKTATALQNGGNAVVSVNPPDDVAPDNQPDLTSSESSSMFTASPVKARPKEIETFVPRLPDKIESPQASNDNKNTDNERMTQISSNNSSSSQKQATTSDTDSKKHSSKKASSTRSSSKQRESRRKSSRKSTSSSSPHKKSSKSRKRSLTSERHHHRSHHHHHHHRRHSPKQQQGLDEEEQFGSLIISPPQPTVNVFKDRRDSVGSTSSSHRTKRSSCRESSSRSRSPESCRDEAAKRKDSTSSKDEDLRAALIAASTSSSKTPKIDAKEDLDLRVLPMTSNKRQSTEVIQSSSGKKSKTEENFDDLFGKEDVDLRLLNPALPKVIAAQSIQPPTPSPPMISNDKDSWAKFKTPTKSLDSSSRSDSFSRSQSDRSTSDRSRDRSSRSKFYNKQSDDRGRRSGGRDYERNADRNIEIIMKEAAEQLNQGTITKAQYNKLIQDVLHMSEDEKLRAAQRKERESKIWDRSDKGLRMKEHGMHPRPPGPRWPPPWHQQWAHPPGPFQGHFRPMGSWHPRFCGGPMRPDFHQFHAGFNPRHPGMSPNVPPILPNGPINPLTGRPMNPLGGPLGPIPPGVIRGDGALLMPNRRSPNSIGDDGSTWSNSPFSPNIGSTSDGKSMEQEEFSSSSNPNSDELPPADPNVLEEVGKDTTRSINIDDTPREIRYYGHAGVIFMNWDDPRDIGFQNGARRISIDGKDTVVCSFNDDYREFTYEGEVHKIKLGAPTRELYIDDKWYQVYFGGQAIMVDLGNKKVSVKLDGPPPQVKIGTTKRTDLVLGKINLIINARSMVPVFLDSKPQIFHIEDRPCTLEFRDALQTVLLNGRPFNVEFGGLPKPILIGEKKHFVRFSVLPRGFRAGYVKIAGMKGEQPKETCVTDDTVTGQNQTDIALSSTTNVSLLIELDATSQDGLDQSYTSKSDLQLDVLSSVVSSAMAPSSGLSYQAEPFENTSVTSTAAVPLNELFKRLVESGIFSSLSETKKPEEEEKKAPEVLPVAFDKPETLKIKNPAMVATLYSGIQCSSCGARFALEIAARYSRHLDWHFRQNRKERDSSRKAHSRLWYYDVSDWIQFEEIEDLEDRAQSWFETEKQTMEIENAAAEDLFAETMQPSVPTGSDEDSCCQVCHESFEQFYNDEKEEWHLRPAISFEDKNFHPICLEDYKEKLLARTLEETATAFDISESSENNKDVDIKDIKSEDAVKEESLDLKTEDDQLKEGDVIKTEEEKSANTSTVVMEPVESKTELIVSDENNVEQSSQQEEIKDEESEFDLSLTVSNELETMFAENSENTTMETETTEEGSKTQDLLESDLAPEEKPMESAVVDSTQVEVKSTIDGNVELESTTSTIPATASKIKINITKSLNSPKESKDEREVVEAMSEEEEEPTASLVPASVKPGLQDRNFSVLPPVDKGVELSALCSIM</sequence>
<evidence type="ECO:0000313" key="5">
    <source>
        <dbReference type="Proteomes" id="UP000002358"/>
    </source>
</evidence>
<feature type="compositionally biased region" description="Polar residues" evidence="2">
    <location>
        <begin position="892"/>
        <end position="919"/>
    </location>
</feature>
<feature type="compositionally biased region" description="Basic and acidic residues" evidence="2">
    <location>
        <begin position="1665"/>
        <end position="1674"/>
    </location>
</feature>
<name>A0A7M7IXW7_NASVI</name>
<dbReference type="InterPro" id="IPR008942">
    <property type="entry name" value="ENTH_VHS"/>
</dbReference>
<dbReference type="GO" id="GO:0005849">
    <property type="term" value="C:mRNA cleavage factor complex"/>
    <property type="evidence" value="ECO:0007669"/>
    <property type="project" value="InterPro"/>
</dbReference>
<dbReference type="Proteomes" id="UP000002358">
    <property type="component" value="Chromosome 1"/>
</dbReference>
<evidence type="ECO:0000256" key="2">
    <source>
        <dbReference type="SAM" id="MobiDB-lite"/>
    </source>
</evidence>
<accession>A0A7M7IXW7</accession>
<feature type="compositionally biased region" description="Basic and acidic residues" evidence="2">
    <location>
        <begin position="569"/>
        <end position="579"/>
    </location>
</feature>
<dbReference type="InterPro" id="IPR045154">
    <property type="entry name" value="PCF11-like"/>
</dbReference>
<dbReference type="PANTHER" id="PTHR15921">
    <property type="entry name" value="PRE-MRNA CLEAVAGE COMPLEX II"/>
    <property type="match status" value="1"/>
</dbReference>
<keyword evidence="5" id="KW-1185">Reference proteome</keyword>
<feature type="region of interest" description="Disordered" evidence="2">
    <location>
        <begin position="1582"/>
        <end position="1626"/>
    </location>
</feature>
<feature type="compositionally biased region" description="Polar residues" evidence="2">
    <location>
        <begin position="584"/>
        <end position="600"/>
    </location>
</feature>
<feature type="compositionally biased region" description="Basic and acidic residues" evidence="2">
    <location>
        <begin position="354"/>
        <end position="370"/>
    </location>
</feature>
<dbReference type="SMR" id="A0A7M7IXW7"/>
<feature type="coiled-coil region" evidence="1">
    <location>
        <begin position="211"/>
        <end position="245"/>
    </location>
</feature>
<feature type="region of interest" description="Disordered" evidence="2">
    <location>
        <begin position="1500"/>
        <end position="1569"/>
    </location>
</feature>
<feature type="region of interest" description="Disordered" evidence="2">
    <location>
        <begin position="1661"/>
        <end position="1693"/>
    </location>
</feature>
<protein>
    <recommendedName>
        <fullName evidence="3">CID domain-containing protein</fullName>
    </recommendedName>
</protein>
<evidence type="ECO:0000313" key="4">
    <source>
        <dbReference type="EnsemblMetazoa" id="XP_016845566"/>
    </source>
</evidence>
<dbReference type="GO" id="GO:0003729">
    <property type="term" value="F:mRNA binding"/>
    <property type="evidence" value="ECO:0007669"/>
    <property type="project" value="InterPro"/>
</dbReference>
<feature type="compositionally biased region" description="Low complexity" evidence="2">
    <location>
        <begin position="390"/>
        <end position="405"/>
    </location>
</feature>
<dbReference type="GO" id="GO:0005737">
    <property type="term" value="C:cytoplasm"/>
    <property type="evidence" value="ECO:0007669"/>
    <property type="project" value="TreeGrafter"/>
</dbReference>
<dbReference type="GO" id="GO:0006369">
    <property type="term" value="P:termination of RNA polymerase II transcription"/>
    <property type="evidence" value="ECO:0007669"/>
    <property type="project" value="InterPro"/>
</dbReference>
<organism evidence="4 5">
    <name type="scientific">Nasonia vitripennis</name>
    <name type="common">Parasitic wasp</name>
    <dbReference type="NCBI Taxonomy" id="7425"/>
    <lineage>
        <taxon>Eukaryota</taxon>
        <taxon>Metazoa</taxon>
        <taxon>Ecdysozoa</taxon>
        <taxon>Arthropoda</taxon>
        <taxon>Hexapoda</taxon>
        <taxon>Insecta</taxon>
        <taxon>Pterygota</taxon>
        <taxon>Neoptera</taxon>
        <taxon>Endopterygota</taxon>
        <taxon>Hymenoptera</taxon>
        <taxon>Apocrita</taxon>
        <taxon>Proctotrupomorpha</taxon>
        <taxon>Chalcidoidea</taxon>
        <taxon>Pteromalidae</taxon>
        <taxon>Pteromalinae</taxon>
        <taxon>Nasonia</taxon>
    </lineage>
</organism>
<dbReference type="GO" id="GO:0000993">
    <property type="term" value="F:RNA polymerase II complex binding"/>
    <property type="evidence" value="ECO:0007669"/>
    <property type="project" value="InterPro"/>
</dbReference>
<dbReference type="OrthoDB" id="343582at2759"/>
<feature type="compositionally biased region" description="Basic and acidic residues" evidence="2">
    <location>
        <begin position="676"/>
        <end position="690"/>
    </location>
</feature>
<dbReference type="GeneID" id="100121761"/>
<dbReference type="PROSITE" id="PS51391">
    <property type="entry name" value="CID"/>
    <property type="match status" value="1"/>
</dbReference>
<dbReference type="InterPro" id="IPR047415">
    <property type="entry name" value="Pcf11_CID"/>
</dbReference>
<proteinExistence type="predicted"/>
<feature type="compositionally biased region" description="Basic residues" evidence="2">
    <location>
        <begin position="442"/>
        <end position="475"/>
    </location>
</feature>
<feature type="region of interest" description="Disordered" evidence="2">
    <location>
        <begin position="880"/>
        <end position="957"/>
    </location>
</feature>
<feature type="region of interest" description="Disordered" evidence="2">
    <location>
        <begin position="633"/>
        <end position="712"/>
    </location>
</feature>
<dbReference type="Pfam" id="PF04818">
    <property type="entry name" value="CID"/>
    <property type="match status" value="1"/>
</dbReference>
<dbReference type="Gene3D" id="1.25.40.90">
    <property type="match status" value="1"/>
</dbReference>
<dbReference type="Pfam" id="PF11526">
    <property type="entry name" value="Pfc11_Clp1_ID"/>
    <property type="match status" value="1"/>
</dbReference>
<feature type="compositionally biased region" description="Basic and acidic residues" evidence="2">
    <location>
        <begin position="1500"/>
        <end position="1527"/>
    </location>
</feature>
<evidence type="ECO:0000259" key="3">
    <source>
        <dbReference type="PROSITE" id="PS51391"/>
    </source>
</evidence>
<dbReference type="GO" id="GO:0031124">
    <property type="term" value="P:mRNA 3'-end processing"/>
    <property type="evidence" value="ECO:0007669"/>
    <property type="project" value="InterPro"/>
</dbReference>
<feature type="compositionally biased region" description="Low complexity" evidence="2">
    <location>
        <begin position="662"/>
        <end position="675"/>
    </location>
</feature>
<reference evidence="4" key="1">
    <citation type="submission" date="2021-01" db="UniProtKB">
        <authorList>
            <consortium name="EnsemblMetazoa"/>
        </authorList>
    </citation>
    <scope>IDENTIFICATION</scope>
</reference>
<feature type="region of interest" description="Disordered" evidence="2">
    <location>
        <begin position="318"/>
        <end position="610"/>
    </location>
</feature>
<dbReference type="FunCoup" id="A0A7M7IXW7">
    <property type="interactions" value="1652"/>
</dbReference>
<dbReference type="RefSeq" id="XP_016845566.1">
    <property type="nucleotide sequence ID" value="XM_016990077.3"/>
</dbReference>
<dbReference type="InterPro" id="IPR021605">
    <property type="entry name" value="Pcf11_Clp1-ID"/>
</dbReference>
<dbReference type="CDD" id="cd16982">
    <property type="entry name" value="CID_Pcf11"/>
    <property type="match status" value="1"/>
</dbReference>
<dbReference type="InParanoid" id="A0A7M7IXW7"/>
<feature type="domain" description="CID" evidence="3">
    <location>
        <begin position="12"/>
        <end position="140"/>
    </location>
</feature>
<dbReference type="PANTHER" id="PTHR15921:SF3">
    <property type="entry name" value="PRE-MRNA CLEAVAGE COMPLEX 2 PROTEIN PCF11"/>
    <property type="match status" value="1"/>
</dbReference>
<dbReference type="EnsemblMetazoa" id="XM_016990077">
    <property type="protein sequence ID" value="XP_016845566"/>
    <property type="gene ID" value="LOC100121761"/>
</dbReference>
<dbReference type="InterPro" id="IPR006569">
    <property type="entry name" value="CID_dom"/>
</dbReference>